<evidence type="ECO:0000313" key="2">
    <source>
        <dbReference type="Proteomes" id="UP001149813"/>
    </source>
</evidence>
<reference evidence="1" key="1">
    <citation type="submission" date="2022-07" db="EMBL/GenBank/DDBJ databases">
        <title>Phylogenomic reconstructions and comparative analyses of Kickxellomycotina fungi.</title>
        <authorList>
            <person name="Reynolds N.K."/>
            <person name="Stajich J.E."/>
            <person name="Barry K."/>
            <person name="Grigoriev I.V."/>
            <person name="Crous P."/>
            <person name="Smith M.E."/>
        </authorList>
    </citation>
    <scope>NUCLEOTIDE SEQUENCE</scope>
    <source>
        <strain evidence="1">NBRC 32514</strain>
    </source>
</reference>
<comment type="caution">
    <text evidence="1">The sequence shown here is derived from an EMBL/GenBank/DDBJ whole genome shotgun (WGS) entry which is preliminary data.</text>
</comment>
<protein>
    <submittedName>
        <fullName evidence="1">Uncharacterized protein</fullName>
    </submittedName>
</protein>
<dbReference type="EMBL" id="JANBOJ010000029">
    <property type="protein sequence ID" value="KAJ1724522.1"/>
    <property type="molecule type" value="Genomic_DNA"/>
</dbReference>
<evidence type="ECO:0000313" key="1">
    <source>
        <dbReference type="EMBL" id="KAJ1724522.1"/>
    </source>
</evidence>
<sequence length="160" mass="18263">MGGYSNVYASGNGNGVCLKSAFRPYDPTEADFVMTAPLPPFTCYALPQVAKSSVVVATTEVFDPTQDLPSAYLDHWGWKTMLRWMEKIVRGLNERRLRHGRLYEEINQADTTWAHSTLKMAFDSSLVELESHLNTFDYAWSPEENRPKSRVFKPWDPSSH</sequence>
<name>A0A9W7Y4S5_9FUNG</name>
<keyword evidence="2" id="KW-1185">Reference proteome</keyword>
<dbReference type="OrthoDB" id="5701916at2759"/>
<organism evidence="1 2">
    <name type="scientific">Coemansia erecta</name>
    <dbReference type="NCBI Taxonomy" id="147472"/>
    <lineage>
        <taxon>Eukaryota</taxon>
        <taxon>Fungi</taxon>
        <taxon>Fungi incertae sedis</taxon>
        <taxon>Zoopagomycota</taxon>
        <taxon>Kickxellomycotina</taxon>
        <taxon>Kickxellomycetes</taxon>
        <taxon>Kickxellales</taxon>
        <taxon>Kickxellaceae</taxon>
        <taxon>Coemansia</taxon>
    </lineage>
</organism>
<dbReference type="AlphaFoldDB" id="A0A9W7Y4S5"/>
<dbReference type="Proteomes" id="UP001149813">
    <property type="component" value="Unassembled WGS sequence"/>
</dbReference>
<accession>A0A9W7Y4S5</accession>
<proteinExistence type="predicted"/>
<gene>
    <name evidence="1" type="ORF">LPJ53_001227</name>
</gene>